<protein>
    <submittedName>
        <fullName evidence="1">Uncharacterized protein</fullName>
    </submittedName>
</protein>
<proteinExistence type="predicted"/>
<dbReference type="Proteomes" id="UP000752696">
    <property type="component" value="Unassembled WGS sequence"/>
</dbReference>
<reference evidence="1" key="1">
    <citation type="submission" date="2020-07" db="EMBL/GenBank/DDBJ databases">
        <authorList>
            <person name="Nazaruddin N."/>
        </authorList>
    </citation>
    <scope>NUCLEOTIDE SEQUENCE</scope>
</reference>
<keyword evidence="2" id="KW-1185">Reference proteome</keyword>
<comment type="caution">
    <text evidence="1">The sequence shown here is derived from an EMBL/GenBank/DDBJ whole genome shotgun (WGS) entry which is preliminary data.</text>
</comment>
<organism evidence="1 2">
    <name type="scientific">Heterotrigona itama</name>
    <dbReference type="NCBI Taxonomy" id="395501"/>
    <lineage>
        <taxon>Eukaryota</taxon>
        <taxon>Metazoa</taxon>
        <taxon>Ecdysozoa</taxon>
        <taxon>Arthropoda</taxon>
        <taxon>Hexapoda</taxon>
        <taxon>Insecta</taxon>
        <taxon>Pterygota</taxon>
        <taxon>Neoptera</taxon>
        <taxon>Endopterygota</taxon>
        <taxon>Hymenoptera</taxon>
        <taxon>Apocrita</taxon>
        <taxon>Aculeata</taxon>
        <taxon>Apoidea</taxon>
        <taxon>Anthophila</taxon>
        <taxon>Apidae</taxon>
        <taxon>Heterotrigona</taxon>
    </lineage>
</organism>
<sequence length="69" mass="8253">MEVVQLGSLCKHLSYVPTHCRHLHCRLLRNPIQSKKPQEKRRIFADNLFENLELFVIKIAYDDLLYQKT</sequence>
<name>A0A6V7H7J7_9HYME</name>
<dbReference type="AlphaFoldDB" id="A0A6V7H7J7"/>
<gene>
    <name evidence="1" type="ORF">MHI_LOCUS614115</name>
</gene>
<evidence type="ECO:0000313" key="2">
    <source>
        <dbReference type="Proteomes" id="UP000752696"/>
    </source>
</evidence>
<dbReference type="EMBL" id="CAJDYZ010008960">
    <property type="protein sequence ID" value="CAD1476019.1"/>
    <property type="molecule type" value="Genomic_DNA"/>
</dbReference>
<evidence type="ECO:0000313" key="1">
    <source>
        <dbReference type="EMBL" id="CAD1476019.1"/>
    </source>
</evidence>
<accession>A0A6V7H7J7</accession>